<feature type="chain" id="PRO_5012678369" evidence="2">
    <location>
        <begin position="16"/>
        <end position="202"/>
    </location>
</feature>
<dbReference type="AlphaFoldDB" id="A0A194YHX7"/>
<reference evidence="3 4" key="1">
    <citation type="journal article" date="2009" name="Nature">
        <title>The Sorghum bicolor genome and the diversification of grasses.</title>
        <authorList>
            <person name="Paterson A.H."/>
            <person name="Bowers J.E."/>
            <person name="Bruggmann R."/>
            <person name="Dubchak I."/>
            <person name="Grimwood J."/>
            <person name="Gundlach H."/>
            <person name="Haberer G."/>
            <person name="Hellsten U."/>
            <person name="Mitros T."/>
            <person name="Poliakov A."/>
            <person name="Schmutz J."/>
            <person name="Spannagl M."/>
            <person name="Tang H."/>
            <person name="Wang X."/>
            <person name="Wicker T."/>
            <person name="Bharti A.K."/>
            <person name="Chapman J."/>
            <person name="Feltus F.A."/>
            <person name="Gowik U."/>
            <person name="Grigoriev I.V."/>
            <person name="Lyons E."/>
            <person name="Maher C.A."/>
            <person name="Martis M."/>
            <person name="Narechania A."/>
            <person name="Otillar R.P."/>
            <person name="Penning B.W."/>
            <person name="Salamov A.A."/>
            <person name="Wang Y."/>
            <person name="Zhang L."/>
            <person name="Carpita N.C."/>
            <person name="Freeling M."/>
            <person name="Gingle A.R."/>
            <person name="Hash C.T."/>
            <person name="Keller B."/>
            <person name="Klein P."/>
            <person name="Kresovich S."/>
            <person name="McCann M.C."/>
            <person name="Ming R."/>
            <person name="Peterson D.G."/>
            <person name="Mehboob-ur-Rahman"/>
            <person name="Ware D."/>
            <person name="Westhoff P."/>
            <person name="Mayer K.F."/>
            <person name="Messing J."/>
            <person name="Rokhsar D.S."/>
        </authorList>
    </citation>
    <scope>NUCLEOTIDE SEQUENCE [LARGE SCALE GENOMIC DNA]</scope>
    <source>
        <strain evidence="4">cv. BTx623</strain>
    </source>
</reference>
<sequence>MLSAFAALCLALAFAALDLFTFLDSQGGAGTMTSAPLLDIAAELLSPLGALGALCVAVALTYHHLSRRRRHATAAPVAAGAGSERPAISGLVIFVLCVSAGTLEFIVFGHGQAAGGGGGGGAGHGVHAHALGLAALRALPAAATATFFLGMMLIIIAHVRAGGAVVAGDATIQGLLRVLTKVAAGAAAALVGLMAMALTLYL</sequence>
<dbReference type="FunCoup" id="A0A194YHX7">
    <property type="interactions" value="348"/>
</dbReference>
<reference evidence="4" key="2">
    <citation type="journal article" date="2018" name="Plant J.">
        <title>The Sorghum bicolor reference genome: improved assembly, gene annotations, a transcriptome atlas, and signatures of genome organization.</title>
        <authorList>
            <person name="McCormick R.F."/>
            <person name="Truong S.K."/>
            <person name="Sreedasyam A."/>
            <person name="Jenkins J."/>
            <person name="Shu S."/>
            <person name="Sims D."/>
            <person name="Kennedy M."/>
            <person name="Amirebrahimi M."/>
            <person name="Weers B.D."/>
            <person name="McKinley B."/>
            <person name="Mattison A."/>
            <person name="Morishige D.T."/>
            <person name="Grimwood J."/>
            <person name="Schmutz J."/>
            <person name="Mullet J.E."/>
        </authorList>
    </citation>
    <scope>NUCLEOTIDE SEQUENCE [LARGE SCALE GENOMIC DNA]</scope>
    <source>
        <strain evidence="4">cv. BTx623</strain>
    </source>
</reference>
<proteinExistence type="predicted"/>
<keyword evidence="1" id="KW-0472">Membrane</keyword>
<dbReference type="OMA" id="IITKMAF"/>
<feature type="transmembrane region" description="Helical" evidence="1">
    <location>
        <begin position="86"/>
        <end position="108"/>
    </location>
</feature>
<feature type="transmembrane region" description="Helical" evidence="1">
    <location>
        <begin position="178"/>
        <end position="201"/>
    </location>
</feature>
<dbReference type="InParanoid" id="A0A194YHX7"/>
<dbReference type="Gramene" id="KXG19553">
    <property type="protein sequence ID" value="KXG19553"/>
    <property type="gene ID" value="SORBI_3010G076100"/>
</dbReference>
<evidence type="ECO:0000313" key="3">
    <source>
        <dbReference type="EMBL" id="KXG19553.1"/>
    </source>
</evidence>
<keyword evidence="2" id="KW-0732">Signal</keyword>
<feature type="transmembrane region" description="Helical" evidence="1">
    <location>
        <begin position="45"/>
        <end position="65"/>
    </location>
</feature>
<dbReference type="EMBL" id="CM000769">
    <property type="protein sequence ID" value="KXG19553.1"/>
    <property type="molecule type" value="Genomic_DNA"/>
</dbReference>
<accession>A0A194YHX7</accession>
<keyword evidence="1" id="KW-1133">Transmembrane helix</keyword>
<evidence type="ECO:0000256" key="2">
    <source>
        <dbReference type="SAM" id="SignalP"/>
    </source>
</evidence>
<evidence type="ECO:0000256" key="1">
    <source>
        <dbReference type="SAM" id="Phobius"/>
    </source>
</evidence>
<name>A0A194YHX7_SORBI</name>
<gene>
    <name evidence="3" type="ORF">SORBI_3010G076100</name>
</gene>
<evidence type="ECO:0000313" key="4">
    <source>
        <dbReference type="Proteomes" id="UP000000768"/>
    </source>
</evidence>
<feature type="transmembrane region" description="Helical" evidence="1">
    <location>
        <begin position="128"/>
        <end position="157"/>
    </location>
</feature>
<keyword evidence="1" id="KW-0812">Transmembrane</keyword>
<feature type="signal peptide" evidence="2">
    <location>
        <begin position="1"/>
        <end position="15"/>
    </location>
</feature>
<protein>
    <submittedName>
        <fullName evidence="3">Uncharacterized protein</fullName>
    </submittedName>
</protein>
<dbReference type="Proteomes" id="UP000000768">
    <property type="component" value="Chromosome 10"/>
</dbReference>
<organism evidence="3 4">
    <name type="scientific">Sorghum bicolor</name>
    <name type="common">Sorghum</name>
    <name type="synonym">Sorghum vulgare</name>
    <dbReference type="NCBI Taxonomy" id="4558"/>
    <lineage>
        <taxon>Eukaryota</taxon>
        <taxon>Viridiplantae</taxon>
        <taxon>Streptophyta</taxon>
        <taxon>Embryophyta</taxon>
        <taxon>Tracheophyta</taxon>
        <taxon>Spermatophyta</taxon>
        <taxon>Magnoliopsida</taxon>
        <taxon>Liliopsida</taxon>
        <taxon>Poales</taxon>
        <taxon>Poaceae</taxon>
        <taxon>PACMAD clade</taxon>
        <taxon>Panicoideae</taxon>
        <taxon>Andropogonodae</taxon>
        <taxon>Andropogoneae</taxon>
        <taxon>Sorghinae</taxon>
        <taxon>Sorghum</taxon>
    </lineage>
</organism>
<keyword evidence="4" id="KW-1185">Reference proteome</keyword>